<keyword evidence="8" id="KW-0859">Xylose metabolism</keyword>
<proteinExistence type="inferred from homology"/>
<dbReference type="InterPro" id="IPR036237">
    <property type="entry name" value="Xyl_isomerase-like_sf"/>
</dbReference>
<evidence type="ECO:0000313" key="12">
    <source>
        <dbReference type="Proteomes" id="UP000309133"/>
    </source>
</evidence>
<evidence type="ECO:0000256" key="7">
    <source>
        <dbReference type="ARBA" id="ARBA00023277"/>
    </source>
</evidence>
<evidence type="ECO:0000256" key="1">
    <source>
        <dbReference type="ARBA" id="ARBA00004496"/>
    </source>
</evidence>
<comment type="similarity">
    <text evidence="8">Belongs to the xylose isomerase family.</text>
</comment>
<evidence type="ECO:0000313" key="11">
    <source>
        <dbReference type="EMBL" id="THG29389.1"/>
    </source>
</evidence>
<dbReference type="PRINTS" id="PR00688">
    <property type="entry name" value="XYLOSISMRASE"/>
</dbReference>
<dbReference type="SUPFAM" id="SSF51658">
    <property type="entry name" value="Xylose isomerase-like"/>
    <property type="match status" value="1"/>
</dbReference>
<dbReference type="GO" id="GO:0008740">
    <property type="term" value="F:L-rhamnose isomerase activity"/>
    <property type="evidence" value="ECO:0007669"/>
    <property type="project" value="TreeGrafter"/>
</dbReference>
<comment type="caution">
    <text evidence="11">The sequence shown here is derived from an EMBL/GenBank/DDBJ whole genome shotgun (WGS) entry which is preliminary data.</text>
</comment>
<dbReference type="InterPro" id="IPR050337">
    <property type="entry name" value="L-rhamnose_isomerase"/>
</dbReference>
<evidence type="ECO:0000256" key="4">
    <source>
        <dbReference type="ARBA" id="ARBA00022723"/>
    </source>
</evidence>
<comment type="subunit">
    <text evidence="9">Homotetramer.</text>
</comment>
<keyword evidence="3" id="KW-0963">Cytoplasm</keyword>
<dbReference type="Proteomes" id="UP000309133">
    <property type="component" value="Unassembled WGS sequence"/>
</dbReference>
<dbReference type="PROSITE" id="PS51415">
    <property type="entry name" value="XYLOSE_ISOMERASE"/>
    <property type="match status" value="1"/>
</dbReference>
<dbReference type="GO" id="GO:0009045">
    <property type="term" value="F:xylose isomerase activity"/>
    <property type="evidence" value="ECO:0007669"/>
    <property type="project" value="UniProtKB-EC"/>
</dbReference>
<dbReference type="GO" id="GO:0042732">
    <property type="term" value="P:D-xylose metabolic process"/>
    <property type="evidence" value="ECO:0007669"/>
    <property type="project" value="UniProtKB-KW"/>
</dbReference>
<keyword evidence="4 8" id="KW-0479">Metal-binding</keyword>
<evidence type="ECO:0000256" key="2">
    <source>
        <dbReference type="ARBA" id="ARBA00018232"/>
    </source>
</evidence>
<evidence type="ECO:0000256" key="9">
    <source>
        <dbReference type="RuleBase" id="RU000610"/>
    </source>
</evidence>
<organism evidence="11 12">
    <name type="scientific">Naasia lichenicola</name>
    <dbReference type="NCBI Taxonomy" id="2565933"/>
    <lineage>
        <taxon>Bacteria</taxon>
        <taxon>Bacillati</taxon>
        <taxon>Actinomycetota</taxon>
        <taxon>Actinomycetes</taxon>
        <taxon>Micrococcales</taxon>
        <taxon>Microbacteriaceae</taxon>
        <taxon>Naasia</taxon>
    </lineage>
</organism>
<dbReference type="Pfam" id="PF01261">
    <property type="entry name" value="AP_endonuc_2"/>
    <property type="match status" value="1"/>
</dbReference>
<dbReference type="PANTHER" id="PTHR30268:SF0">
    <property type="entry name" value="L-RHAMNOSE ISOMERASE"/>
    <property type="match status" value="1"/>
</dbReference>
<dbReference type="EMBL" id="SSSM01000005">
    <property type="protein sequence ID" value="THG29389.1"/>
    <property type="molecule type" value="Genomic_DNA"/>
</dbReference>
<gene>
    <name evidence="11" type="ORF">E6C64_11805</name>
</gene>
<name>A0A4S4FGK7_9MICO</name>
<keyword evidence="6 8" id="KW-0413">Isomerase</keyword>
<reference evidence="11 12" key="1">
    <citation type="submission" date="2019-04" db="EMBL/GenBank/DDBJ databases">
        <authorList>
            <person name="Jiang L."/>
        </authorList>
    </citation>
    <scope>NUCLEOTIDE SEQUENCE [LARGE SCALE GENOMIC DNA]</scope>
    <source>
        <strain evidence="11 12">YIM 131853</strain>
    </source>
</reference>
<dbReference type="AlphaFoldDB" id="A0A4S4FGK7"/>
<dbReference type="GO" id="GO:0046872">
    <property type="term" value="F:metal ion binding"/>
    <property type="evidence" value="ECO:0007669"/>
    <property type="project" value="UniProtKB-KW"/>
</dbReference>
<dbReference type="Gene3D" id="3.20.20.150">
    <property type="entry name" value="Divalent-metal-dependent TIM barrel enzymes"/>
    <property type="match status" value="1"/>
</dbReference>
<evidence type="ECO:0000256" key="8">
    <source>
        <dbReference type="RuleBase" id="RU000609"/>
    </source>
</evidence>
<keyword evidence="12" id="KW-1185">Reference proteome</keyword>
<comment type="catalytic activity">
    <reaction evidence="8">
        <text>alpha-D-xylose = alpha-D-xylulofuranose</text>
        <dbReference type="Rhea" id="RHEA:22816"/>
        <dbReference type="ChEBI" id="CHEBI:28518"/>
        <dbReference type="ChEBI" id="CHEBI:188998"/>
        <dbReference type="EC" id="5.3.1.5"/>
    </reaction>
</comment>
<evidence type="ECO:0000259" key="10">
    <source>
        <dbReference type="Pfam" id="PF01261"/>
    </source>
</evidence>
<evidence type="ECO:0000256" key="3">
    <source>
        <dbReference type="ARBA" id="ARBA00022490"/>
    </source>
</evidence>
<feature type="domain" description="Xylose isomerase-like TIM barrel" evidence="10">
    <location>
        <begin position="73"/>
        <end position="301"/>
    </location>
</feature>
<dbReference type="PANTHER" id="PTHR30268">
    <property type="entry name" value="L-RHAMNOSE ISOMERASE"/>
    <property type="match status" value="1"/>
</dbReference>
<dbReference type="EC" id="5.3.1.5" evidence="8"/>
<dbReference type="InterPro" id="IPR013022">
    <property type="entry name" value="Xyl_isomerase-like_TIM-brl"/>
</dbReference>
<dbReference type="RefSeq" id="WP_136427719.1">
    <property type="nucleotide sequence ID" value="NZ_SSSM01000005.1"/>
</dbReference>
<evidence type="ECO:0000256" key="6">
    <source>
        <dbReference type="ARBA" id="ARBA00023235"/>
    </source>
</evidence>
<dbReference type="GO" id="GO:0019324">
    <property type="term" value="P:L-lyxose metabolic process"/>
    <property type="evidence" value="ECO:0007669"/>
    <property type="project" value="TreeGrafter"/>
</dbReference>
<dbReference type="GO" id="GO:0005737">
    <property type="term" value="C:cytoplasm"/>
    <property type="evidence" value="ECO:0007669"/>
    <property type="project" value="UniProtKB-SubCell"/>
</dbReference>
<keyword evidence="7 8" id="KW-0119">Carbohydrate metabolism</keyword>
<evidence type="ECO:0000256" key="5">
    <source>
        <dbReference type="ARBA" id="ARBA00023211"/>
    </source>
</evidence>
<keyword evidence="5" id="KW-0464">Manganese</keyword>
<accession>A0A4S4FGK7</accession>
<dbReference type="GO" id="GO:0019301">
    <property type="term" value="P:rhamnose catabolic process"/>
    <property type="evidence" value="ECO:0007669"/>
    <property type="project" value="TreeGrafter"/>
</dbReference>
<dbReference type="OrthoDB" id="9801426at2"/>
<dbReference type="InterPro" id="IPR001998">
    <property type="entry name" value="Xylose_isomerase"/>
</dbReference>
<comment type="subcellular location">
    <subcellularLocation>
        <location evidence="1 9">Cytoplasm</location>
    </subcellularLocation>
</comment>
<sequence>MTDSQSTPSDTNPSGQRYGAGIWHFATYVDRYATDGYGDPRTIIDAIDIAGTVTDLSVVDLNWPFFGGDFSNEQVKEALDRNNLGVIGITPEMYTRTFAKGAFTNPDPGIREEAHQLITRAADVVRYFGADYVKLWPGQDGWDYPFQVDHGALWKNSLDGVGRLASENPDLKFVIEYKPREPRVHMSFDSVSRTLLGIEKIGLPNVGILLDFGHALFGGESPADSAQLAIDYGRLFGMDVNDNLRNWDDDMVAGTVHPIELFEFFYTLKKNHWEGVWQLDQFPFREDSVKAADSAIEFLKAVQRGLDKLDIPALVEAQEKHDAIGAMSLVQKALFSSY</sequence>
<protein>
    <recommendedName>
        <fullName evidence="2 8">Xylose isomerase</fullName>
        <ecNumber evidence="8">5.3.1.5</ecNumber>
    </recommendedName>
</protein>